<dbReference type="OrthoDB" id="10056939at2759"/>
<feature type="compositionally biased region" description="Polar residues" evidence="6">
    <location>
        <begin position="971"/>
        <end position="989"/>
    </location>
</feature>
<dbReference type="Gene3D" id="3.30.160.60">
    <property type="entry name" value="Classic Zinc Finger"/>
    <property type="match status" value="1"/>
</dbReference>
<evidence type="ECO:0000256" key="5">
    <source>
        <dbReference type="PROSITE-ProRule" id="PRU00108"/>
    </source>
</evidence>
<feature type="compositionally biased region" description="Polar residues" evidence="6">
    <location>
        <begin position="282"/>
        <end position="293"/>
    </location>
</feature>
<gene>
    <name evidence="9" type="ORF">B0J11DRAFT_512265</name>
</gene>
<sequence length="1085" mass="123034">MNTTNLVQQSAVNIQQNRSKVEEAKAAVIEATEVGAANLEMTKDIKNKRIQEQVGGPASYLPREPEPSHLQMAMNIYTTEYVTHFNERANDSPSFAHPSSHFDYDGVSAERPTRSADAVSMTSNCDGSFIFEDEWQDTLKVQTATSSPPLMPKIGGRFSRNVIRILNNWLMHHKQNPYPNDDDTDVLQAQTGLNKKQITNWFANTRRRSRMQCVRPAFPQVRGSPTDPIDILPRPGTPALRQRTKFKGPLQRWVDSPPEDEGAAIRDIACAVASRSRASSSQFDLQSPGSNENDAWRSPYYMSSASSAGTSDSGSQSSHRSTRALRRKRIHRRRQAEDSSFQAVELPYQCTFCTETFKTKHDWQRHEKSLHLPLEQWVCGPSSPVATRLGVAGLCCIFCGQVSPDDAHIQTHNYSACSGRDSEERTFLRKDHLTQHLKLVHGARYEDWSMKYWKISKLDVRSRCGFCDIWMASWGERIDHLAEHFKSGSTMAEWQGEWGFDDAVLKWVENSIPPYFIHFERQLPFPIKACNALYGLPINAYELIKFEMEIFTHDWYSKTGMLPTQNAMQLEACRIVIACEYKGGEDVPTSVPIKGTSWLRDLIMSSADITRKARSRPMELSNDGEISFLKIHGQHYLFEQCPLESQLRVFVEFERLMNVHIHDVHIQNEACEIIRRMEEDSPTPSESFTSWVITLMSSHTDWLSKFKERNGISTTDATVDLASGLSLDSSSNQNSPWLLSASSSPPKFLRTEYEIDPPVVFPIQADHMPVVSAALTESSQRHDLANYHLEDTNFYRGFEPDLKRWVAATMCPQNPNFHIPSDAEIQHQARWILYNGGDAWNQTPADFVEWLEPFKRQKPPPRIEIHLDNGYNGRESVSVIFGMEGKSKGTKKVTNWDRWFSGNTDPRSSFSVPRFPQNLDAAQTTGLASSTSILLSAPRWRPTLFHQKFPYLPTHSPPDRRRCLPWASQPHPQLSQACSDMPTASSSQFHICKPPSPPQKNPQPTCRRRFRDSIITTTGIATEAEAGWRPRSRLSRSASEKATFGRLRVNQVFEQARNIVDVAADEIELALPDNEDQAALANGVD</sequence>
<feature type="region of interest" description="Disordered" evidence="6">
    <location>
        <begin position="218"/>
        <end position="259"/>
    </location>
</feature>
<dbReference type="PROSITE" id="PS00028">
    <property type="entry name" value="ZINC_FINGER_C2H2_1"/>
    <property type="match status" value="1"/>
</dbReference>
<dbReference type="InterPro" id="IPR013087">
    <property type="entry name" value="Znf_C2H2_type"/>
</dbReference>
<keyword evidence="10" id="KW-1185">Reference proteome</keyword>
<name>A0A9P9I7U9_9PLEO</name>
<dbReference type="Gene3D" id="1.10.10.60">
    <property type="entry name" value="Homeodomain-like"/>
    <property type="match status" value="1"/>
</dbReference>
<evidence type="ECO:0000256" key="3">
    <source>
        <dbReference type="ARBA" id="ARBA00023242"/>
    </source>
</evidence>
<dbReference type="GO" id="GO:0003677">
    <property type="term" value="F:DNA binding"/>
    <property type="evidence" value="ECO:0007669"/>
    <property type="project" value="UniProtKB-UniRule"/>
</dbReference>
<dbReference type="GO" id="GO:0008270">
    <property type="term" value="F:zinc ion binding"/>
    <property type="evidence" value="ECO:0007669"/>
    <property type="project" value="UniProtKB-KW"/>
</dbReference>
<feature type="region of interest" description="Disordered" evidence="6">
    <location>
        <begin position="279"/>
        <end position="336"/>
    </location>
</feature>
<feature type="compositionally biased region" description="Basic residues" evidence="6">
    <location>
        <begin position="320"/>
        <end position="334"/>
    </location>
</feature>
<dbReference type="PROSITE" id="PS50071">
    <property type="entry name" value="HOMEOBOX_2"/>
    <property type="match status" value="1"/>
</dbReference>
<accession>A0A9P9I7U9</accession>
<feature type="domain" description="C2H2-type" evidence="8">
    <location>
        <begin position="348"/>
        <end position="376"/>
    </location>
</feature>
<evidence type="ECO:0000256" key="2">
    <source>
        <dbReference type="ARBA" id="ARBA00023155"/>
    </source>
</evidence>
<feature type="compositionally biased region" description="Low complexity" evidence="6">
    <location>
        <begin position="303"/>
        <end position="319"/>
    </location>
</feature>
<evidence type="ECO:0000259" key="7">
    <source>
        <dbReference type="PROSITE" id="PS50071"/>
    </source>
</evidence>
<dbReference type="SMART" id="SM00355">
    <property type="entry name" value="ZnF_C2H2"/>
    <property type="match status" value="3"/>
</dbReference>
<dbReference type="InterPro" id="IPR008422">
    <property type="entry name" value="KN_HD"/>
</dbReference>
<dbReference type="Proteomes" id="UP000700596">
    <property type="component" value="Unassembled WGS sequence"/>
</dbReference>
<dbReference type="EMBL" id="JAGMWT010000025">
    <property type="protein sequence ID" value="KAH7111091.1"/>
    <property type="molecule type" value="Genomic_DNA"/>
</dbReference>
<protein>
    <submittedName>
        <fullName evidence="9">Uncharacterized protein</fullName>
    </submittedName>
</protein>
<dbReference type="PANTHER" id="PTHR11850">
    <property type="entry name" value="HOMEOBOX PROTEIN TRANSCRIPTION FACTORS"/>
    <property type="match status" value="1"/>
</dbReference>
<evidence type="ECO:0000256" key="1">
    <source>
        <dbReference type="ARBA" id="ARBA00023125"/>
    </source>
</evidence>
<dbReference type="SMART" id="SM00389">
    <property type="entry name" value="HOX"/>
    <property type="match status" value="1"/>
</dbReference>
<keyword evidence="3 5" id="KW-0539">Nucleus</keyword>
<feature type="DNA-binding region" description="Homeobox" evidence="5">
    <location>
        <begin position="159"/>
        <end position="213"/>
    </location>
</feature>
<dbReference type="CDD" id="cd00086">
    <property type="entry name" value="homeodomain"/>
    <property type="match status" value="1"/>
</dbReference>
<evidence type="ECO:0000313" key="9">
    <source>
        <dbReference type="EMBL" id="KAH7111091.1"/>
    </source>
</evidence>
<dbReference type="PROSITE" id="PS50157">
    <property type="entry name" value="ZINC_FINGER_C2H2_2"/>
    <property type="match status" value="1"/>
</dbReference>
<evidence type="ECO:0000313" key="10">
    <source>
        <dbReference type="Proteomes" id="UP000700596"/>
    </source>
</evidence>
<feature type="region of interest" description="Disordered" evidence="6">
    <location>
        <begin position="971"/>
        <end position="1006"/>
    </location>
</feature>
<dbReference type="InterPro" id="IPR009057">
    <property type="entry name" value="Homeodomain-like_sf"/>
</dbReference>
<evidence type="ECO:0000256" key="6">
    <source>
        <dbReference type="SAM" id="MobiDB-lite"/>
    </source>
</evidence>
<evidence type="ECO:0000259" key="8">
    <source>
        <dbReference type="PROSITE" id="PS50157"/>
    </source>
</evidence>
<evidence type="ECO:0000256" key="4">
    <source>
        <dbReference type="PROSITE-ProRule" id="PRU00042"/>
    </source>
</evidence>
<dbReference type="AlphaFoldDB" id="A0A9P9I7U9"/>
<dbReference type="InterPro" id="IPR001356">
    <property type="entry name" value="HD"/>
</dbReference>
<proteinExistence type="predicted"/>
<keyword evidence="4" id="KW-0863">Zinc-finger</keyword>
<keyword evidence="4" id="KW-0479">Metal-binding</keyword>
<dbReference type="Pfam" id="PF05920">
    <property type="entry name" value="Homeobox_KN"/>
    <property type="match status" value="1"/>
</dbReference>
<dbReference type="SUPFAM" id="SSF46689">
    <property type="entry name" value="Homeodomain-like"/>
    <property type="match status" value="1"/>
</dbReference>
<dbReference type="GO" id="GO:0006355">
    <property type="term" value="P:regulation of DNA-templated transcription"/>
    <property type="evidence" value="ECO:0007669"/>
    <property type="project" value="InterPro"/>
</dbReference>
<keyword evidence="2 5" id="KW-0371">Homeobox</keyword>
<comment type="caution">
    <text evidence="9">The sequence shown here is derived from an EMBL/GenBank/DDBJ whole genome shotgun (WGS) entry which is preliminary data.</text>
</comment>
<reference evidence="9" key="1">
    <citation type="journal article" date="2021" name="Nat. Commun.">
        <title>Genetic determinants of endophytism in the Arabidopsis root mycobiome.</title>
        <authorList>
            <person name="Mesny F."/>
            <person name="Miyauchi S."/>
            <person name="Thiergart T."/>
            <person name="Pickel B."/>
            <person name="Atanasova L."/>
            <person name="Karlsson M."/>
            <person name="Huettel B."/>
            <person name="Barry K.W."/>
            <person name="Haridas S."/>
            <person name="Chen C."/>
            <person name="Bauer D."/>
            <person name="Andreopoulos W."/>
            <person name="Pangilinan J."/>
            <person name="LaButti K."/>
            <person name="Riley R."/>
            <person name="Lipzen A."/>
            <person name="Clum A."/>
            <person name="Drula E."/>
            <person name="Henrissat B."/>
            <person name="Kohler A."/>
            <person name="Grigoriev I.V."/>
            <person name="Martin F.M."/>
            <person name="Hacquard S."/>
        </authorList>
    </citation>
    <scope>NUCLEOTIDE SEQUENCE</scope>
    <source>
        <strain evidence="9">MPI-CAGE-CH-0243</strain>
    </source>
</reference>
<dbReference type="InterPro" id="IPR050224">
    <property type="entry name" value="TALE_homeobox"/>
</dbReference>
<keyword evidence="4" id="KW-0862">Zinc</keyword>
<feature type="domain" description="Homeobox" evidence="7">
    <location>
        <begin position="157"/>
        <end position="212"/>
    </location>
</feature>
<organism evidence="9 10">
    <name type="scientific">Dendryphion nanum</name>
    <dbReference type="NCBI Taxonomy" id="256645"/>
    <lineage>
        <taxon>Eukaryota</taxon>
        <taxon>Fungi</taxon>
        <taxon>Dikarya</taxon>
        <taxon>Ascomycota</taxon>
        <taxon>Pezizomycotina</taxon>
        <taxon>Dothideomycetes</taxon>
        <taxon>Pleosporomycetidae</taxon>
        <taxon>Pleosporales</taxon>
        <taxon>Torulaceae</taxon>
        <taxon>Dendryphion</taxon>
    </lineage>
</organism>
<keyword evidence="1 5" id="KW-0238">DNA-binding</keyword>
<comment type="subcellular location">
    <subcellularLocation>
        <location evidence="5">Nucleus</location>
    </subcellularLocation>
</comment>
<dbReference type="GO" id="GO:0005634">
    <property type="term" value="C:nucleus"/>
    <property type="evidence" value="ECO:0007669"/>
    <property type="project" value="UniProtKB-SubCell"/>
</dbReference>